<accession>A0ABS2MSN3</accession>
<dbReference type="InterPro" id="IPR010718">
    <property type="entry name" value="DUF1294"/>
</dbReference>
<dbReference type="EMBL" id="JAFBDT010000017">
    <property type="protein sequence ID" value="MBM7562377.1"/>
    <property type="molecule type" value="Genomic_DNA"/>
</dbReference>
<reference evidence="2 3" key="1">
    <citation type="submission" date="2021-01" db="EMBL/GenBank/DDBJ databases">
        <title>Genomic Encyclopedia of Type Strains, Phase IV (KMG-IV): sequencing the most valuable type-strain genomes for metagenomic binning, comparative biology and taxonomic classification.</title>
        <authorList>
            <person name="Goeker M."/>
        </authorList>
    </citation>
    <scope>NUCLEOTIDE SEQUENCE [LARGE SCALE GENOMIC DNA]</scope>
    <source>
        <strain evidence="2 3">DSM 24436</strain>
    </source>
</reference>
<dbReference type="Pfam" id="PF06961">
    <property type="entry name" value="DUF1294"/>
    <property type="match status" value="1"/>
</dbReference>
<feature type="transmembrane region" description="Helical" evidence="1">
    <location>
        <begin position="66"/>
        <end position="87"/>
    </location>
</feature>
<evidence type="ECO:0000313" key="2">
    <source>
        <dbReference type="EMBL" id="MBM7562377.1"/>
    </source>
</evidence>
<proteinExistence type="predicted"/>
<sequence>MINSVIYTILGMNVLVFLLMGLDKSKAVHGKWRIPEKWLLIMGFFGGGIGFSTSMIVFKHKLSKGYFRWTAFVGSLILLGSGAWYILKGLK</sequence>
<name>A0ABS2MSN3_9FIRM</name>
<keyword evidence="1" id="KW-0472">Membrane</keyword>
<organism evidence="2 3">
    <name type="scientific">Fusibacter tunisiensis</name>
    <dbReference type="NCBI Taxonomy" id="1008308"/>
    <lineage>
        <taxon>Bacteria</taxon>
        <taxon>Bacillati</taxon>
        <taxon>Bacillota</taxon>
        <taxon>Clostridia</taxon>
        <taxon>Eubacteriales</taxon>
        <taxon>Eubacteriales Family XII. Incertae Sedis</taxon>
        <taxon>Fusibacter</taxon>
    </lineage>
</organism>
<feature type="transmembrane region" description="Helical" evidence="1">
    <location>
        <begin position="38"/>
        <end position="60"/>
    </location>
</feature>
<protein>
    <submittedName>
        <fullName evidence="2">Uncharacterized membrane protein YsdA (DUF1294 family)</fullName>
    </submittedName>
</protein>
<gene>
    <name evidence="2" type="ORF">JOC49_001927</name>
</gene>
<dbReference type="Proteomes" id="UP000767854">
    <property type="component" value="Unassembled WGS sequence"/>
</dbReference>
<feature type="transmembrane region" description="Helical" evidence="1">
    <location>
        <begin position="6"/>
        <end position="22"/>
    </location>
</feature>
<evidence type="ECO:0000256" key="1">
    <source>
        <dbReference type="SAM" id="Phobius"/>
    </source>
</evidence>
<keyword evidence="1" id="KW-0812">Transmembrane</keyword>
<comment type="caution">
    <text evidence="2">The sequence shown here is derived from an EMBL/GenBank/DDBJ whole genome shotgun (WGS) entry which is preliminary data.</text>
</comment>
<keyword evidence="1" id="KW-1133">Transmembrane helix</keyword>
<keyword evidence="3" id="KW-1185">Reference proteome</keyword>
<evidence type="ECO:0000313" key="3">
    <source>
        <dbReference type="Proteomes" id="UP000767854"/>
    </source>
</evidence>
<dbReference type="RefSeq" id="WP_341534675.1">
    <property type="nucleotide sequence ID" value="NZ_JAFBDT010000017.1"/>
</dbReference>